<organism evidence="3">
    <name type="scientific">marine sediment metagenome</name>
    <dbReference type="NCBI Taxonomy" id="412755"/>
    <lineage>
        <taxon>unclassified sequences</taxon>
        <taxon>metagenomes</taxon>
        <taxon>ecological metagenomes</taxon>
    </lineage>
</organism>
<protein>
    <recommendedName>
        <fullName evidence="2">Tail sheath protein subtilisin-like domain-containing protein</fullName>
    </recommendedName>
</protein>
<dbReference type="Gene3D" id="3.40.50.11780">
    <property type="match status" value="1"/>
</dbReference>
<evidence type="ECO:0000259" key="2">
    <source>
        <dbReference type="Pfam" id="PF04984"/>
    </source>
</evidence>
<dbReference type="PANTHER" id="PTHR35861:SF1">
    <property type="entry name" value="PHAGE TAIL SHEATH PROTEIN"/>
    <property type="match status" value="1"/>
</dbReference>
<feature type="non-terminal residue" evidence="3">
    <location>
        <position position="216"/>
    </location>
</feature>
<feature type="non-terminal residue" evidence="3">
    <location>
        <position position="1"/>
    </location>
</feature>
<comment type="similarity">
    <text evidence="1">Belongs to the myoviridae tail sheath protein family.</text>
</comment>
<dbReference type="InterPro" id="IPR052042">
    <property type="entry name" value="Tail_sheath_structural"/>
</dbReference>
<dbReference type="EMBL" id="BARS01054549">
    <property type="protein sequence ID" value="GAG49742.1"/>
    <property type="molecule type" value="Genomic_DNA"/>
</dbReference>
<evidence type="ECO:0000313" key="3">
    <source>
        <dbReference type="EMBL" id="GAG49742.1"/>
    </source>
</evidence>
<evidence type="ECO:0000256" key="1">
    <source>
        <dbReference type="ARBA" id="ARBA00008005"/>
    </source>
</evidence>
<dbReference type="InterPro" id="IPR035089">
    <property type="entry name" value="Phage_sheath_subtilisin"/>
</dbReference>
<feature type="domain" description="Tail sheath protein subtilisin-like" evidence="2">
    <location>
        <begin position="10"/>
        <end position="147"/>
    </location>
</feature>
<name>X0YSG3_9ZZZZ</name>
<accession>X0YSG3</accession>
<dbReference type="Pfam" id="PF04984">
    <property type="entry name" value="Phage_sheath_1"/>
    <property type="match status" value="1"/>
</dbReference>
<dbReference type="PANTHER" id="PTHR35861">
    <property type="match status" value="1"/>
</dbReference>
<sequence>LVYDAGYPADVKSAISTLCQTRKDCVGIIDNGDNSTVNNALSTRNNINTFNNFYVAMYECFNKVSDPFTGSDIWFSPIYHMSYIIPRNDTVAEIWFAAAGFNRAAIDTIKDLRYNPRLGQRDQLYLKQLNPIVKFAQGYVVWGQLTSQAKPSALQDLNIVRLVLFCKRALEQFCRFYIFEQNDQVTWGQVASQITDFLEVIKNRRGLDDYQVEVGA</sequence>
<gene>
    <name evidence="3" type="ORF">S01H1_80736</name>
</gene>
<dbReference type="AlphaFoldDB" id="X0YSG3"/>
<comment type="caution">
    <text evidence="3">The sequence shown here is derived from an EMBL/GenBank/DDBJ whole genome shotgun (WGS) entry which is preliminary data.</text>
</comment>
<reference evidence="3" key="1">
    <citation type="journal article" date="2014" name="Front. Microbiol.">
        <title>High frequency of phylogenetically diverse reductive dehalogenase-homologous genes in deep subseafloor sedimentary metagenomes.</title>
        <authorList>
            <person name="Kawai M."/>
            <person name="Futagami T."/>
            <person name="Toyoda A."/>
            <person name="Takaki Y."/>
            <person name="Nishi S."/>
            <person name="Hori S."/>
            <person name="Arai W."/>
            <person name="Tsubouchi T."/>
            <person name="Morono Y."/>
            <person name="Uchiyama I."/>
            <person name="Ito T."/>
            <person name="Fujiyama A."/>
            <person name="Inagaki F."/>
            <person name="Takami H."/>
        </authorList>
    </citation>
    <scope>NUCLEOTIDE SEQUENCE</scope>
    <source>
        <strain evidence="3">Expedition CK06-06</strain>
    </source>
</reference>
<proteinExistence type="inferred from homology"/>